<comment type="subcellular location">
    <subcellularLocation>
        <location evidence="12">Cell projection</location>
        <location evidence="12">Dendritic spine membrane</location>
        <topology evidence="12">Single-pass type I membrane protein</topology>
    </subcellularLocation>
    <subcellularLocation>
        <location evidence="14">Cytoplasmic vesicle</location>
        <location evidence="14">Autophagosome membrane</location>
        <topology evidence="14">Single-pass type I membrane protein</topology>
    </subcellularLocation>
    <subcellularLocation>
        <location evidence="13">Cytoplasmic vesicle</location>
        <location evidence="13">Clathrin-coated vesicle membrane</location>
        <topology evidence="13">Single-pass type I membrane protein</topology>
    </subcellularLocation>
    <subcellularLocation>
        <location evidence="11">Cytoplasmic vesicle</location>
        <location evidence="11">Secretory vesicle</location>
        <location evidence="11">Synaptic vesicle membrane</location>
        <topology evidence="11">Single-pass type I membrane protein</topology>
    </subcellularLocation>
    <subcellularLocation>
        <location evidence="1">Endoplasmic reticulum membrane</location>
        <topology evidence="1">Single-pass type I membrane protein</topology>
    </subcellularLocation>
</comment>
<keyword evidence="4" id="KW-0165">Cleavage on pair of basic residues</keyword>
<evidence type="ECO:0000256" key="3">
    <source>
        <dbReference type="ARBA" id="ARBA00022475"/>
    </source>
</evidence>
<evidence type="ECO:0000256" key="12">
    <source>
        <dbReference type="ARBA" id="ARBA00029429"/>
    </source>
</evidence>
<evidence type="ECO:0000256" key="15">
    <source>
        <dbReference type="ARBA" id="ARBA00030875"/>
    </source>
</evidence>
<reference evidence="24 25" key="1">
    <citation type="submission" date="2024-02" db="EMBL/GenBank/DDBJ databases">
        <authorList>
            <person name="Daric V."/>
            <person name="Darras S."/>
        </authorList>
    </citation>
    <scope>NUCLEOTIDE SEQUENCE [LARGE SCALE GENOMIC DNA]</scope>
</reference>
<comment type="function">
    <text evidence="18">Multifunctional protein which functions as a renin, prorenin cellular receptor and is involved in the assembly of the lysosomal proton-transporting V-type ATPase (V-ATPase) and the acidification of the endo-lysosomal system. May mediate renin-dependent cellular responses by activating ERK1 and ERK2. By increasing the catalytic efficiency of renin in AGT/angiotensinogen conversion to angiotensin I, may also play a role in the renin-angiotensin system (RAS). Through its function in V-type ATPase (v-ATPase) assembly and acidification of the lysosome it regulates protein degradation and may control different signaling pathways important for proper brain development, synapse morphology and synaptic transmission.</text>
</comment>
<dbReference type="Proteomes" id="UP001642483">
    <property type="component" value="Unassembled WGS sequence"/>
</dbReference>
<accession>A0ABP0GJC4</accession>
<name>A0ABP0GJC4_CLALP</name>
<feature type="domain" description="Renin receptor-like C-terminal transmembrane spanning segment" evidence="22">
    <location>
        <begin position="300"/>
        <end position="355"/>
    </location>
</feature>
<evidence type="ECO:0000256" key="1">
    <source>
        <dbReference type="ARBA" id="ARBA00004115"/>
    </source>
</evidence>
<comment type="subunit">
    <text evidence="19">Interacts with renin. Accessory component of the multisubunit proton-transporting vacuolar (V)-ATPase protein pump. Interacts (via N-terminus) with ATP6AP1 (via N-terminus). Interacts with ATP6V0D1; ATP6V0D1 is a V-ATPase complex subunit and the interaction promotes V-ATPase complex assembly. Interacts with TMEM9; TMEM9 is a V-ATPase assembly regulator and the interaction induces the interaction with ATP6V0D1. Interacts with VMA21 (via N-terminus); VMA21 is a V-ATPase accessory component.</text>
</comment>
<dbReference type="PANTHER" id="PTHR13351:SF1">
    <property type="entry name" value="RENIN RECEPTOR"/>
    <property type="match status" value="1"/>
</dbReference>
<keyword evidence="6 21" id="KW-0732">Signal</keyword>
<dbReference type="InterPro" id="IPR057318">
    <property type="entry name" value="RENR_N"/>
</dbReference>
<dbReference type="InterPro" id="IPR056780">
    <property type="entry name" value="Renin_r_C"/>
</dbReference>
<evidence type="ECO:0000259" key="23">
    <source>
        <dbReference type="Pfam" id="PF25294"/>
    </source>
</evidence>
<keyword evidence="3" id="KW-1003">Cell membrane</keyword>
<evidence type="ECO:0000313" key="25">
    <source>
        <dbReference type="Proteomes" id="UP001642483"/>
    </source>
</evidence>
<evidence type="ECO:0000256" key="9">
    <source>
        <dbReference type="ARBA" id="ARBA00023136"/>
    </source>
</evidence>
<evidence type="ECO:0000256" key="13">
    <source>
        <dbReference type="ARBA" id="ARBA00029430"/>
    </source>
</evidence>
<feature type="domain" description="Renin receptor N-terminal" evidence="23">
    <location>
        <begin position="22"/>
        <end position="270"/>
    </location>
</feature>
<feature type="signal peptide" evidence="21">
    <location>
        <begin position="1"/>
        <end position="21"/>
    </location>
</feature>
<evidence type="ECO:0000313" key="24">
    <source>
        <dbReference type="EMBL" id="CAK8690991.1"/>
    </source>
</evidence>
<evidence type="ECO:0000256" key="6">
    <source>
        <dbReference type="ARBA" id="ARBA00022729"/>
    </source>
</evidence>
<evidence type="ECO:0000259" key="22">
    <source>
        <dbReference type="Pfam" id="PF07850"/>
    </source>
</evidence>
<evidence type="ECO:0000256" key="7">
    <source>
        <dbReference type="ARBA" id="ARBA00022824"/>
    </source>
</evidence>
<evidence type="ECO:0000256" key="19">
    <source>
        <dbReference type="ARBA" id="ARBA00046601"/>
    </source>
</evidence>
<evidence type="ECO:0000256" key="5">
    <source>
        <dbReference type="ARBA" id="ARBA00022692"/>
    </source>
</evidence>
<keyword evidence="25" id="KW-1185">Reference proteome</keyword>
<comment type="caution">
    <text evidence="24">The sequence shown here is derived from an EMBL/GenBank/DDBJ whole genome shotgun (WGS) entry which is preliminary data.</text>
</comment>
<dbReference type="Pfam" id="PF25294">
    <property type="entry name" value="RENR_N"/>
    <property type="match status" value="1"/>
</dbReference>
<evidence type="ECO:0000256" key="20">
    <source>
        <dbReference type="SAM" id="Phobius"/>
    </source>
</evidence>
<dbReference type="InterPro" id="IPR012493">
    <property type="entry name" value="Renin_rcpt"/>
</dbReference>
<dbReference type="Pfam" id="PF07850">
    <property type="entry name" value="Renin_r"/>
    <property type="match status" value="1"/>
</dbReference>
<organism evidence="24 25">
    <name type="scientific">Clavelina lepadiformis</name>
    <name type="common">Light-bulb sea squirt</name>
    <name type="synonym">Ascidia lepadiformis</name>
    <dbReference type="NCBI Taxonomy" id="159417"/>
    <lineage>
        <taxon>Eukaryota</taxon>
        <taxon>Metazoa</taxon>
        <taxon>Chordata</taxon>
        <taxon>Tunicata</taxon>
        <taxon>Ascidiacea</taxon>
        <taxon>Aplousobranchia</taxon>
        <taxon>Clavelinidae</taxon>
        <taxon>Clavelina</taxon>
    </lineage>
</organism>
<evidence type="ECO:0000256" key="17">
    <source>
        <dbReference type="ARBA" id="ARBA00032473"/>
    </source>
</evidence>
<keyword evidence="9 20" id="KW-0472">Membrane</keyword>
<evidence type="ECO:0000256" key="10">
    <source>
        <dbReference type="ARBA" id="ARBA00023170"/>
    </source>
</evidence>
<keyword evidence="5 20" id="KW-0812">Transmembrane</keyword>
<evidence type="ECO:0000256" key="18">
    <source>
        <dbReference type="ARBA" id="ARBA00045569"/>
    </source>
</evidence>
<dbReference type="PANTHER" id="PTHR13351">
    <property type="entry name" value="RENIN RECEPTOR"/>
    <property type="match status" value="1"/>
</dbReference>
<evidence type="ECO:0000256" key="14">
    <source>
        <dbReference type="ARBA" id="ARBA00029432"/>
    </source>
</evidence>
<keyword evidence="10" id="KW-0675">Receptor</keyword>
<keyword evidence="8 20" id="KW-1133">Transmembrane helix</keyword>
<gene>
    <name evidence="24" type="ORF">CVLEPA_LOCUS23529</name>
</gene>
<evidence type="ECO:0000256" key="21">
    <source>
        <dbReference type="SAM" id="SignalP"/>
    </source>
</evidence>
<protein>
    <recommendedName>
        <fullName evidence="2">Renin receptor</fullName>
    </recommendedName>
    <alternativeName>
        <fullName evidence="17">ATPase H(+)-transporting lysosomal accessory protein 2</fullName>
    </alternativeName>
    <alternativeName>
        <fullName evidence="16">ATPase H(+)-transporting lysosomal-interacting protein 2</fullName>
    </alternativeName>
    <alternativeName>
        <fullName evidence="15">Renin/prorenin receptor</fullName>
    </alternativeName>
</protein>
<evidence type="ECO:0000256" key="4">
    <source>
        <dbReference type="ARBA" id="ARBA00022685"/>
    </source>
</evidence>
<sequence>MIMKEVSFIIFIAGLFSKGLAELCFLSVPSNIELLQTSNQIQLSDVTGVLDYLMGFSTQTNSHWKGVKKMDVFNRPQANLFINLLADDDMHIGLDECVVKYNTKNMDISEIFSENIIFHIGSKYDKKKPTIVRLLSDGELLRTLVSDNTAGTDESKTVTQMRQRLQESNSVASNWTSAYCLDIERTTEAFFFGELQAMLDIVNYLEINPEAVFDSVPDFFYFSLTGLHKLAKVYGVKSCQVDTAIRVLEKVLPNVVASFNNLYKGMLLAEAHIYSNPRSFDEIHSRHTRSINVHTDIKGLVMPKSKDYPVIANMIFWFMVVFVLATLAASYAIWFMDPGRDSIIYRMTTQRMKID</sequence>
<evidence type="ECO:0000256" key="11">
    <source>
        <dbReference type="ARBA" id="ARBA00029428"/>
    </source>
</evidence>
<keyword evidence="7" id="KW-0256">Endoplasmic reticulum</keyword>
<dbReference type="EMBL" id="CAWYQH010000119">
    <property type="protein sequence ID" value="CAK8690991.1"/>
    <property type="molecule type" value="Genomic_DNA"/>
</dbReference>
<evidence type="ECO:0000256" key="16">
    <source>
        <dbReference type="ARBA" id="ARBA00031536"/>
    </source>
</evidence>
<feature type="chain" id="PRO_5045705941" description="Renin receptor" evidence="21">
    <location>
        <begin position="22"/>
        <end position="355"/>
    </location>
</feature>
<evidence type="ECO:0000256" key="8">
    <source>
        <dbReference type="ARBA" id="ARBA00022989"/>
    </source>
</evidence>
<feature type="transmembrane region" description="Helical" evidence="20">
    <location>
        <begin position="314"/>
        <end position="336"/>
    </location>
</feature>
<evidence type="ECO:0000256" key="2">
    <source>
        <dbReference type="ARBA" id="ARBA00014237"/>
    </source>
</evidence>
<proteinExistence type="predicted"/>